<evidence type="ECO:0000313" key="3">
    <source>
        <dbReference type="Proteomes" id="UP001445076"/>
    </source>
</evidence>
<accession>A0AAW0XWF8</accession>
<evidence type="ECO:0000256" key="1">
    <source>
        <dbReference type="SAM" id="MobiDB-lite"/>
    </source>
</evidence>
<keyword evidence="3" id="KW-1185">Reference proteome</keyword>
<comment type="caution">
    <text evidence="2">The sequence shown here is derived from an EMBL/GenBank/DDBJ whole genome shotgun (WGS) entry which is preliminary data.</text>
</comment>
<name>A0AAW0XWF8_CHEQU</name>
<gene>
    <name evidence="2" type="ORF">OTU49_000622</name>
</gene>
<feature type="compositionally biased region" description="Polar residues" evidence="1">
    <location>
        <begin position="89"/>
        <end position="100"/>
    </location>
</feature>
<dbReference type="GO" id="GO:0046982">
    <property type="term" value="F:protein heterodimerization activity"/>
    <property type="evidence" value="ECO:0007669"/>
    <property type="project" value="InterPro"/>
</dbReference>
<protein>
    <submittedName>
        <fullName evidence="2">Uncharacterized protein</fullName>
    </submittedName>
</protein>
<dbReference type="AlphaFoldDB" id="A0AAW0XWF8"/>
<evidence type="ECO:0000313" key="2">
    <source>
        <dbReference type="EMBL" id="KAK8744804.1"/>
    </source>
</evidence>
<sequence>MRVQGVNVVQKIIEKHLGKKRRVTREAKTMIYLHHITFLMKLADKCDNYAFRHRKMQINEDAVLECSPSLLASFYETGKIQSKARLTTASKYGKKQQMTSVDERQQSFFEDSEEELHGDSEGEDTE</sequence>
<dbReference type="EMBL" id="JARKIK010000021">
    <property type="protein sequence ID" value="KAK8744804.1"/>
    <property type="molecule type" value="Genomic_DNA"/>
</dbReference>
<organism evidence="2 3">
    <name type="scientific">Cherax quadricarinatus</name>
    <name type="common">Australian red claw crayfish</name>
    <dbReference type="NCBI Taxonomy" id="27406"/>
    <lineage>
        <taxon>Eukaryota</taxon>
        <taxon>Metazoa</taxon>
        <taxon>Ecdysozoa</taxon>
        <taxon>Arthropoda</taxon>
        <taxon>Crustacea</taxon>
        <taxon>Multicrustacea</taxon>
        <taxon>Malacostraca</taxon>
        <taxon>Eumalacostraca</taxon>
        <taxon>Eucarida</taxon>
        <taxon>Decapoda</taxon>
        <taxon>Pleocyemata</taxon>
        <taxon>Astacidea</taxon>
        <taxon>Parastacoidea</taxon>
        <taxon>Parastacidae</taxon>
        <taxon>Cherax</taxon>
    </lineage>
</organism>
<dbReference type="Gene3D" id="1.10.20.10">
    <property type="entry name" value="Histone, subunit A"/>
    <property type="match status" value="1"/>
</dbReference>
<dbReference type="InterPro" id="IPR009072">
    <property type="entry name" value="Histone-fold"/>
</dbReference>
<proteinExistence type="predicted"/>
<reference evidence="2 3" key="1">
    <citation type="journal article" date="2024" name="BMC Genomics">
        <title>Genome assembly of redclaw crayfish (Cherax quadricarinatus) provides insights into its immune adaptation and hypoxia tolerance.</title>
        <authorList>
            <person name="Liu Z."/>
            <person name="Zheng J."/>
            <person name="Li H."/>
            <person name="Fang K."/>
            <person name="Wang S."/>
            <person name="He J."/>
            <person name="Zhou D."/>
            <person name="Weng S."/>
            <person name="Chi M."/>
            <person name="Gu Z."/>
            <person name="He J."/>
            <person name="Li F."/>
            <person name="Wang M."/>
        </authorList>
    </citation>
    <scope>NUCLEOTIDE SEQUENCE [LARGE SCALE GENOMIC DNA]</scope>
    <source>
        <strain evidence="2">ZL_2023a</strain>
    </source>
</reference>
<dbReference type="Proteomes" id="UP001445076">
    <property type="component" value="Unassembled WGS sequence"/>
</dbReference>
<feature type="region of interest" description="Disordered" evidence="1">
    <location>
        <begin position="89"/>
        <end position="126"/>
    </location>
</feature>